<name>A0ABY1Q7M6_9BACT</name>
<keyword evidence="5" id="KW-1185">Reference proteome</keyword>
<dbReference type="InterPro" id="IPR004919">
    <property type="entry name" value="GmrSD_N"/>
</dbReference>
<feature type="domain" description="GmrSD restriction endonucleases C-terminal" evidence="2">
    <location>
        <begin position="407"/>
        <end position="544"/>
    </location>
</feature>
<dbReference type="Pfam" id="PF03235">
    <property type="entry name" value="GmrSD_N"/>
    <property type="match status" value="1"/>
</dbReference>
<dbReference type="Pfam" id="PF07510">
    <property type="entry name" value="GmrSD_C"/>
    <property type="match status" value="1"/>
</dbReference>
<proteinExistence type="predicted"/>
<evidence type="ECO:0000259" key="3">
    <source>
        <dbReference type="Pfam" id="PF14088"/>
    </source>
</evidence>
<dbReference type="Pfam" id="PF14088">
    <property type="entry name" value="DUF4268"/>
    <property type="match status" value="2"/>
</dbReference>
<evidence type="ECO:0000259" key="1">
    <source>
        <dbReference type="Pfam" id="PF03235"/>
    </source>
</evidence>
<dbReference type="Proteomes" id="UP001158067">
    <property type="component" value="Unassembled WGS sequence"/>
</dbReference>
<dbReference type="PANTHER" id="PTHR35149:SF2">
    <property type="entry name" value="DUF262 DOMAIN-CONTAINING PROTEIN"/>
    <property type="match status" value="1"/>
</dbReference>
<comment type="caution">
    <text evidence="4">The sequence shown here is derived from an EMBL/GenBank/DDBJ whole genome shotgun (WGS) entry which is preliminary data.</text>
</comment>
<dbReference type="InterPro" id="IPR011089">
    <property type="entry name" value="GmrSD_C"/>
</dbReference>
<reference evidence="4 5" key="1">
    <citation type="submission" date="2017-05" db="EMBL/GenBank/DDBJ databases">
        <authorList>
            <person name="Varghese N."/>
            <person name="Submissions S."/>
        </authorList>
    </citation>
    <scope>NUCLEOTIDE SEQUENCE [LARGE SCALE GENOMIC DNA]</scope>
    <source>
        <strain evidence="4 5">DSM 25457</strain>
    </source>
</reference>
<feature type="domain" description="DUF4268" evidence="3">
    <location>
        <begin position="727"/>
        <end position="858"/>
    </location>
</feature>
<gene>
    <name evidence="4" type="ORF">SAMN06265222_10788</name>
</gene>
<organism evidence="4 5">
    <name type="scientific">Neorhodopirellula lusitana</name>
    <dbReference type="NCBI Taxonomy" id="445327"/>
    <lineage>
        <taxon>Bacteria</taxon>
        <taxon>Pseudomonadati</taxon>
        <taxon>Planctomycetota</taxon>
        <taxon>Planctomycetia</taxon>
        <taxon>Pirellulales</taxon>
        <taxon>Pirellulaceae</taxon>
        <taxon>Neorhodopirellula</taxon>
    </lineage>
</organism>
<dbReference type="EMBL" id="FXUG01000007">
    <property type="protein sequence ID" value="SMP61379.1"/>
    <property type="molecule type" value="Genomic_DNA"/>
</dbReference>
<evidence type="ECO:0000313" key="4">
    <source>
        <dbReference type="EMBL" id="SMP61379.1"/>
    </source>
</evidence>
<evidence type="ECO:0000259" key="2">
    <source>
        <dbReference type="Pfam" id="PF07510"/>
    </source>
</evidence>
<feature type="domain" description="GmrSD restriction endonucleases N-terminal" evidence="1">
    <location>
        <begin position="10"/>
        <end position="222"/>
    </location>
</feature>
<sequence>MKANAQPLQEILYSNAQFLIPFFQRSYSWERDNWERLGNDIQSLLSEDQDKKHFLGPLVCALVSAAPGQTPQYQLIDGQQRLTTLSLLLTALRDEAKRAGEEEFAAEIEEQYLVNRFKKGLERYKLVPRTGDRELFSALIDLKKVEDQDTKLIVAHDFFRKFIRTHAHQDSSYLRRLFDTVVGRLYLVAITLDEEDPYEIFESLNSTGLPLQESDLIRNFLFMQIPLADQEDFQQESWAPFEDEFEPSAGEVAIAPTAFYRDFLMRHGQYSKARETFSDFKKYFEKTKSSPAESVAELHRFVGFAKNIANHGKGLPAKVTTVLRQFAWMEANTANPVMLNLLDKRASGTISDEDFIGCVSDLNSFVLRRSICGESTRAYGKWFCELAGELTGNVREKLQGYLLHRGWPDSETFERSLASFPIYRREFKKCRIVLEALERADGHKELVDLTDGIQIEHVMPQKLPGGAAGKSWKEMLGDRYKKVHERWLHTIGNLTLTGYNQTLSNRAFGEKRKELCDSKLTLNKVFEHIDQWGEEQITSRATDLGPQVSRLWKRPPSDIEYTPPTKKTDGTNKVRERRKQYWAALTEMLASSSVTLRPVRKSEVRTCDFFLPMADVSLAALLVPNKKQLVLQLRFSRSRGREIFAGLKADRDAINERFTTQPLWESGSKPTITWVLNGFAIRDRYDWLEHHSWLTKTLTEFEQGFLGRLRSLHEAVKEKSTNKQMMLDFWIGFRVRMFERGCELLATTPLPQQWNNLAIGKSEVWTYAHIKPPQSQISAWMIMNSAMSPVFFPQLEANKTQIESEFGHQLEWQKEGLKQWRIGITRCDVSFDDKDQWQSQHDWLIDQLSNFDRVFRDRIQTLEKANAGDGEEE</sequence>
<feature type="domain" description="DUF4268" evidence="3">
    <location>
        <begin position="578"/>
        <end position="705"/>
    </location>
</feature>
<dbReference type="PANTHER" id="PTHR35149">
    <property type="entry name" value="SLL5132 PROTEIN"/>
    <property type="match status" value="1"/>
</dbReference>
<dbReference type="RefSeq" id="WP_283433164.1">
    <property type="nucleotide sequence ID" value="NZ_FXUG01000007.1"/>
</dbReference>
<dbReference type="InterPro" id="IPR025364">
    <property type="entry name" value="DUF4268"/>
</dbReference>
<protein>
    <submittedName>
        <fullName evidence="4">Uncharacterized conserved protein, contains ParB-like and HNH nuclease domains</fullName>
    </submittedName>
</protein>
<accession>A0ABY1Q7M6</accession>
<evidence type="ECO:0000313" key="5">
    <source>
        <dbReference type="Proteomes" id="UP001158067"/>
    </source>
</evidence>